<dbReference type="AlphaFoldDB" id="A0A3B3D0F0"/>
<reference evidence="4" key="2">
    <citation type="submission" date="2025-09" db="UniProtKB">
        <authorList>
            <consortium name="Ensembl"/>
        </authorList>
    </citation>
    <scope>IDENTIFICATION</scope>
</reference>
<dbReference type="GO" id="GO:0003676">
    <property type="term" value="F:nucleic acid binding"/>
    <property type="evidence" value="ECO:0007669"/>
    <property type="project" value="InterPro"/>
</dbReference>
<evidence type="ECO:0000259" key="3">
    <source>
        <dbReference type="PROSITE" id="PS50158"/>
    </source>
</evidence>
<keyword evidence="1" id="KW-0862">Zinc</keyword>
<dbReference type="InterPro" id="IPR005162">
    <property type="entry name" value="Retrotrans_gag_dom"/>
</dbReference>
<dbReference type="InterPro" id="IPR001878">
    <property type="entry name" value="Znf_CCHC"/>
</dbReference>
<dbReference type="GeneTree" id="ENSGT00950000183173"/>
<reference evidence="4" key="1">
    <citation type="submission" date="2025-08" db="UniProtKB">
        <authorList>
            <consortium name="Ensembl"/>
        </authorList>
    </citation>
    <scope>IDENTIFICATION</scope>
</reference>
<feature type="region of interest" description="Disordered" evidence="2">
    <location>
        <begin position="343"/>
        <end position="372"/>
    </location>
</feature>
<dbReference type="PROSITE" id="PS50158">
    <property type="entry name" value="ZF_CCHC"/>
    <property type="match status" value="1"/>
</dbReference>
<dbReference type="InterPro" id="IPR036875">
    <property type="entry name" value="Znf_CCHC_sf"/>
</dbReference>
<evidence type="ECO:0000313" key="4">
    <source>
        <dbReference type="Ensembl" id="ENSOMEP00000023597.1"/>
    </source>
</evidence>
<keyword evidence="5" id="KW-1185">Reference proteome</keyword>
<feature type="domain" description="CCHC-type" evidence="3">
    <location>
        <begin position="380"/>
        <end position="394"/>
    </location>
</feature>
<dbReference type="PaxDb" id="30732-ENSOMEP00000023597"/>
<dbReference type="SMART" id="SM00343">
    <property type="entry name" value="ZnF_C2HC"/>
    <property type="match status" value="1"/>
</dbReference>
<dbReference type="SUPFAM" id="SSF57756">
    <property type="entry name" value="Retrovirus zinc finger-like domains"/>
    <property type="match status" value="1"/>
</dbReference>
<dbReference type="PANTHER" id="PTHR15503">
    <property type="entry name" value="LDOC1 RELATED"/>
    <property type="match status" value="1"/>
</dbReference>
<evidence type="ECO:0000313" key="5">
    <source>
        <dbReference type="Proteomes" id="UP000261560"/>
    </source>
</evidence>
<dbReference type="Pfam" id="PF03732">
    <property type="entry name" value="Retrotrans_gag"/>
    <property type="match status" value="1"/>
</dbReference>
<dbReference type="PANTHER" id="PTHR15503:SF36">
    <property type="entry name" value="RETROTRANSPOSON GAG-LIKE PROTEIN 5"/>
    <property type="match status" value="1"/>
</dbReference>
<organism evidence="4 5">
    <name type="scientific">Oryzias melastigma</name>
    <name type="common">Marine medaka</name>
    <dbReference type="NCBI Taxonomy" id="30732"/>
    <lineage>
        <taxon>Eukaryota</taxon>
        <taxon>Metazoa</taxon>
        <taxon>Chordata</taxon>
        <taxon>Craniata</taxon>
        <taxon>Vertebrata</taxon>
        <taxon>Euteleostomi</taxon>
        <taxon>Actinopterygii</taxon>
        <taxon>Neopterygii</taxon>
        <taxon>Teleostei</taxon>
        <taxon>Neoteleostei</taxon>
        <taxon>Acanthomorphata</taxon>
        <taxon>Ovalentaria</taxon>
        <taxon>Atherinomorphae</taxon>
        <taxon>Beloniformes</taxon>
        <taxon>Adrianichthyidae</taxon>
        <taxon>Oryziinae</taxon>
        <taxon>Oryzias</taxon>
    </lineage>
</organism>
<dbReference type="InterPro" id="IPR032567">
    <property type="entry name" value="RTL1-rel"/>
</dbReference>
<name>A0A3B3D0F0_ORYME</name>
<dbReference type="Proteomes" id="UP000261560">
    <property type="component" value="Unplaced"/>
</dbReference>
<dbReference type="STRING" id="30732.ENSOMEP00000023597"/>
<sequence>WDYTSSLTTSILSTSRTRCRTHLIAPPGRSSPPPVIAHKPPSPLLVPDTAPLSPRTIKLFKPLLPHILLPGSSNWVCLATQSMTERTGLTPDPADPEGLRHAVTQQGTLLDHQSNALQQLASTQQDMFCRIDNASQAVMDLTSQLAKLALSPTPPLPQTGAAAASATSHENIRLQPEAFHGDVEACGGFLFKITLIINSLRGKALQWAQAYLFAHPISVLTYDHFQTEFKLVFDQPRKEDEATRRLLNLKQGKRTVADHVIDFRILAVEAGWPDPALKGIFYQSLSEFIKDHLCSQPEARSFEELVSAALRSDVRLKERQTERHHLPRKAMPDRSYPVMLPLSHSPVQEPTRRTGDEPMQIGHSKLTPEERQRRRDERSCFYCGKSDHYVAQCPLCLKDRTPR</sequence>
<evidence type="ECO:0000256" key="1">
    <source>
        <dbReference type="PROSITE-ProRule" id="PRU00047"/>
    </source>
</evidence>
<accession>A0A3B3D0F0</accession>
<keyword evidence="1" id="KW-0863">Zinc-finger</keyword>
<dbReference type="Ensembl" id="ENSOMET00000011824.1">
    <property type="protein sequence ID" value="ENSOMEP00000023597.1"/>
    <property type="gene ID" value="ENSOMEG00000003782.1"/>
</dbReference>
<proteinExistence type="predicted"/>
<keyword evidence="1" id="KW-0479">Metal-binding</keyword>
<protein>
    <recommendedName>
        <fullName evidence="3">CCHC-type domain-containing protein</fullName>
    </recommendedName>
</protein>
<evidence type="ECO:0000256" key="2">
    <source>
        <dbReference type="SAM" id="MobiDB-lite"/>
    </source>
</evidence>
<dbReference type="GO" id="GO:0008270">
    <property type="term" value="F:zinc ion binding"/>
    <property type="evidence" value="ECO:0007669"/>
    <property type="project" value="UniProtKB-KW"/>
</dbReference>